<dbReference type="Pfam" id="PF02384">
    <property type="entry name" value="N6_Mtase"/>
    <property type="match status" value="1"/>
</dbReference>
<dbReference type="EMBL" id="JACSNX010000001">
    <property type="protein sequence ID" value="MBM6850180.1"/>
    <property type="molecule type" value="Genomic_DNA"/>
</dbReference>
<evidence type="ECO:0000313" key="3">
    <source>
        <dbReference type="Proteomes" id="UP000719500"/>
    </source>
</evidence>
<evidence type="ECO:0000313" key="2">
    <source>
        <dbReference type="EMBL" id="MBM6850180.1"/>
    </source>
</evidence>
<protein>
    <submittedName>
        <fullName evidence="2">N-6 DNA methylase</fullName>
    </submittedName>
</protein>
<comment type="caution">
    <text evidence="2">The sequence shown here is derived from an EMBL/GenBank/DDBJ whole genome shotgun (WGS) entry which is preliminary data.</text>
</comment>
<dbReference type="InterPro" id="IPR029063">
    <property type="entry name" value="SAM-dependent_MTases_sf"/>
</dbReference>
<proteinExistence type="predicted"/>
<dbReference type="RefSeq" id="WP_204801917.1">
    <property type="nucleotide sequence ID" value="NZ_JACSNX010000001.1"/>
</dbReference>
<organism evidence="2 3">
    <name type="scientific">Oscillibacter valericigenes</name>
    <dbReference type="NCBI Taxonomy" id="351091"/>
    <lineage>
        <taxon>Bacteria</taxon>
        <taxon>Bacillati</taxon>
        <taxon>Bacillota</taxon>
        <taxon>Clostridia</taxon>
        <taxon>Eubacteriales</taxon>
        <taxon>Oscillospiraceae</taxon>
        <taxon>Oscillibacter</taxon>
    </lineage>
</organism>
<dbReference type="InterPro" id="IPR003356">
    <property type="entry name" value="DNA_methylase_A-5"/>
</dbReference>
<name>A0ABS2FS50_9FIRM</name>
<reference evidence="2 3" key="1">
    <citation type="journal article" date="2021" name="Sci. Rep.">
        <title>The distribution of antibiotic resistance genes in chicken gut microbiota commensals.</title>
        <authorList>
            <person name="Juricova H."/>
            <person name="Matiasovicova J."/>
            <person name="Kubasova T."/>
            <person name="Cejkova D."/>
            <person name="Rychlik I."/>
        </authorList>
    </citation>
    <scope>NUCLEOTIDE SEQUENCE [LARGE SCALE GENOMIC DNA]</scope>
    <source>
        <strain evidence="2 3">An411</strain>
    </source>
</reference>
<gene>
    <name evidence="2" type="ORF">H9X91_01850</name>
</gene>
<keyword evidence="2" id="KW-0489">Methyltransferase</keyword>
<accession>A0ABS2FS50</accession>
<dbReference type="SUPFAM" id="SSF53335">
    <property type="entry name" value="S-adenosyl-L-methionine-dependent methyltransferases"/>
    <property type="match status" value="1"/>
</dbReference>
<sequence>MKEKIPFDTPDAKAFVTTFRQLTNRHEPWKVWSDFVTLSACSIAVQFDCVDKERVEQRLKWVSNVSDRYSDGELERFGKLLEITASALQADPNQDFLGRLYMSLDFGNSWRGQFFTPWDVAYMMAMMTMGQDDDLIAKKGYASTLDTCCGAGCMLLAAATAYNATHKDRSCRQDMLFVGQDLDQVVALMCYIQLSILGYAGYVAIGNSLTNPLGGTELFPTIGEGGELWYTPKWYSPIWQLRRLKELAKMIDSSESQAKPLET</sequence>
<evidence type="ECO:0000259" key="1">
    <source>
        <dbReference type="Pfam" id="PF02384"/>
    </source>
</evidence>
<keyword evidence="2" id="KW-0808">Transferase</keyword>
<dbReference type="Proteomes" id="UP000719500">
    <property type="component" value="Unassembled WGS sequence"/>
</dbReference>
<feature type="domain" description="DNA methylase adenine-specific" evidence="1">
    <location>
        <begin position="110"/>
        <end position="213"/>
    </location>
</feature>
<dbReference type="Gene3D" id="3.40.50.150">
    <property type="entry name" value="Vaccinia Virus protein VP39"/>
    <property type="match status" value="1"/>
</dbReference>
<keyword evidence="3" id="KW-1185">Reference proteome</keyword>
<dbReference type="GO" id="GO:0008168">
    <property type="term" value="F:methyltransferase activity"/>
    <property type="evidence" value="ECO:0007669"/>
    <property type="project" value="UniProtKB-KW"/>
</dbReference>
<dbReference type="GO" id="GO:0032259">
    <property type="term" value="P:methylation"/>
    <property type="evidence" value="ECO:0007669"/>
    <property type="project" value="UniProtKB-KW"/>
</dbReference>